<comment type="caution">
    <text evidence="1">The sequence shown here is derived from an EMBL/GenBank/DDBJ whole genome shotgun (WGS) entry which is preliminary data.</text>
</comment>
<dbReference type="SUPFAM" id="SSF51004">
    <property type="entry name" value="C-terminal (heme d1) domain of cytochrome cd1-nitrite reductase"/>
    <property type="match status" value="1"/>
</dbReference>
<evidence type="ECO:0000313" key="2">
    <source>
        <dbReference type="Proteomes" id="UP000727962"/>
    </source>
</evidence>
<gene>
    <name evidence="1" type="ORF">HYR64_04205</name>
</gene>
<accession>A0A931LRU8</accession>
<dbReference type="PANTHER" id="PTHR47197:SF3">
    <property type="entry name" value="DIHYDRO-HEME D1 DEHYDROGENASE"/>
    <property type="match status" value="1"/>
</dbReference>
<dbReference type="InterPro" id="IPR051200">
    <property type="entry name" value="Host-pathogen_enzymatic-act"/>
</dbReference>
<organism evidence="1 2">
    <name type="scientific">Fimbriimonas ginsengisoli</name>
    <dbReference type="NCBI Taxonomy" id="1005039"/>
    <lineage>
        <taxon>Bacteria</taxon>
        <taxon>Bacillati</taxon>
        <taxon>Armatimonadota</taxon>
        <taxon>Fimbriimonadia</taxon>
        <taxon>Fimbriimonadales</taxon>
        <taxon>Fimbriimonadaceae</taxon>
        <taxon>Fimbriimonas</taxon>
    </lineage>
</organism>
<proteinExistence type="predicted"/>
<dbReference type="InterPro" id="IPR015943">
    <property type="entry name" value="WD40/YVTN_repeat-like_dom_sf"/>
</dbReference>
<name>A0A931LRU8_FIMGI</name>
<dbReference type="Proteomes" id="UP000727962">
    <property type="component" value="Unassembled WGS sequence"/>
</dbReference>
<dbReference type="EMBL" id="JACOSL010000027">
    <property type="protein sequence ID" value="MBI1756293.1"/>
    <property type="molecule type" value="Genomic_DNA"/>
</dbReference>
<reference evidence="1" key="1">
    <citation type="submission" date="2020-07" db="EMBL/GenBank/DDBJ databases">
        <title>Huge and variable diversity of episymbiotic CPR bacteria and DPANN archaea in groundwater ecosystems.</title>
        <authorList>
            <person name="He C.Y."/>
            <person name="Keren R."/>
            <person name="Whittaker M."/>
            <person name="Farag I.F."/>
            <person name="Doudna J."/>
            <person name="Cate J.H.D."/>
            <person name="Banfield J.F."/>
        </authorList>
    </citation>
    <scope>NUCLEOTIDE SEQUENCE</scope>
    <source>
        <strain evidence="1">NC_groundwater_17_Pr7_B-0.1um_64_12</strain>
    </source>
</reference>
<evidence type="ECO:0000313" key="1">
    <source>
        <dbReference type="EMBL" id="MBI1756293.1"/>
    </source>
</evidence>
<dbReference type="Gene3D" id="2.130.10.10">
    <property type="entry name" value="YVTN repeat-like/Quinoprotein amine dehydrogenase"/>
    <property type="match status" value="1"/>
</dbReference>
<dbReference type="InterPro" id="IPR011048">
    <property type="entry name" value="Haem_d1_sf"/>
</dbReference>
<protein>
    <recommendedName>
        <fullName evidence="3">YncE family protein</fullName>
    </recommendedName>
</protein>
<dbReference type="PANTHER" id="PTHR47197">
    <property type="entry name" value="PROTEIN NIRF"/>
    <property type="match status" value="1"/>
</dbReference>
<sequence length="211" mass="22231">MKVDGKPNGLAYAPKHRLLLAANVGNLDGSPGITVSFVDVAEGKMVADVDVPGRTRWAVYDSAQDRCYVNIADPAQILVFDPASLAAPISAIEVSAAGPHGLDLDRGTNRLFCACDDGALIALDLDSKQEVARAALAGGPDVVFVNEAFNRIYIAIGDPGVIQVFDTRSLALIETVTTEPGAHTIGFDSKRNKVYAFLPGSCRADVYSDAP</sequence>
<evidence type="ECO:0008006" key="3">
    <source>
        <dbReference type="Google" id="ProtNLM"/>
    </source>
</evidence>
<dbReference type="AlphaFoldDB" id="A0A931LRU8"/>